<name>A0A0G2YJK1_9ZZZZ</name>
<dbReference type="AlphaFoldDB" id="A0A0G2YJK1"/>
<reference evidence="1" key="1">
    <citation type="journal article" date="2015" name="Front. Microbiol.">
        <title>Identification of novel esterase-active enzymes from hot environments by use of the host bacterium Thermus thermophilus.</title>
        <authorList>
            <person name="Leis B."/>
            <person name="Angelov A."/>
            <person name="Mientus M."/>
            <person name="Li H."/>
            <person name="Pham V.T."/>
            <person name="Lauinger B."/>
            <person name="Bongen P."/>
            <person name="Pietruszka J."/>
            <person name="Goncalves L.G."/>
            <person name="Santos H."/>
            <person name="Liebl W."/>
        </authorList>
    </citation>
    <scope>NUCLEOTIDE SEQUENCE</scope>
</reference>
<accession>A0A0G2YJK1</accession>
<proteinExistence type="predicted"/>
<dbReference type="EMBL" id="KP892656">
    <property type="protein sequence ID" value="AKI85261.1"/>
    <property type="molecule type" value="Genomic_DNA"/>
</dbReference>
<organism evidence="1">
    <name type="scientific">uncultured organism</name>
    <dbReference type="NCBI Taxonomy" id="155900"/>
    <lineage>
        <taxon>unclassified sequences</taxon>
        <taxon>environmental samples</taxon>
    </lineage>
</organism>
<evidence type="ECO:0000313" key="1">
    <source>
        <dbReference type="EMBL" id="AKI85261.1"/>
    </source>
</evidence>
<protein>
    <submittedName>
        <fullName evidence="1">Uncharacterized protein</fullName>
    </submittedName>
</protein>
<sequence length="339" mass="39534">MSLFRKQEKIYHIDHLSESMRRAIKTLIDSSIPDVAKAYGFKYLTPIIDEPFFVPYGELNGKFKNTHEAFEAILSELRIRRQDAMEKFREWYPQAKEIEHFRFTFYSSTDPKEGMDVGIGANPLASLPEGDFKLGEIKDRIIDKDVIILNSALSGNIANGNSPLSKARNVKYIDFVSNRQDEIVDAYMWLSQTFHERYDKEKDYDPELGKTYMKRLFEVIDQESGKYRANKIEGDVAILPLFVLPTNMRLLNGNIREVWNKSEEYSTIIRQGRFYDVNVLPILFNYIKLKEIVQEAKNNINTLIILSDKKMHPLDRDDFLEIGKKATIDNEFVKVIELH</sequence>